<dbReference type="SMART" id="SM00332">
    <property type="entry name" value="PP2Cc"/>
    <property type="match status" value="1"/>
</dbReference>
<dbReference type="PANTHER" id="PTHR13832">
    <property type="entry name" value="PROTEIN PHOSPHATASE 2C"/>
    <property type="match status" value="1"/>
</dbReference>
<evidence type="ECO:0000259" key="2">
    <source>
        <dbReference type="PROSITE" id="PS51746"/>
    </source>
</evidence>
<dbReference type="SUPFAM" id="SSF81606">
    <property type="entry name" value="PP2C-like"/>
    <property type="match status" value="1"/>
</dbReference>
<dbReference type="PANTHER" id="PTHR13832:SF834">
    <property type="entry name" value="PROTEIN-SERINE_THREONINE PHOSPHATASE"/>
    <property type="match status" value="1"/>
</dbReference>
<accession>A0A9W7L087</accession>
<feature type="compositionally biased region" description="Basic and acidic residues" evidence="1">
    <location>
        <begin position="200"/>
        <end position="211"/>
    </location>
</feature>
<evidence type="ECO:0000256" key="1">
    <source>
        <dbReference type="SAM" id="MobiDB-lite"/>
    </source>
</evidence>
<dbReference type="EMBL" id="BRXW01000335">
    <property type="protein sequence ID" value="GMI18483.1"/>
    <property type="molecule type" value="Genomic_DNA"/>
</dbReference>
<dbReference type="InterPro" id="IPR015655">
    <property type="entry name" value="PP2C"/>
</dbReference>
<dbReference type="AlphaFoldDB" id="A0A9W7L087"/>
<feature type="region of interest" description="Disordered" evidence="1">
    <location>
        <begin position="171"/>
        <end position="326"/>
    </location>
</feature>
<feature type="compositionally biased region" description="Polar residues" evidence="1">
    <location>
        <begin position="316"/>
        <end position="326"/>
    </location>
</feature>
<gene>
    <name evidence="3" type="ORF">TrLO_g1186</name>
</gene>
<sequence length="326" mass="35310">MTNGVTEVPTKGRNEMAGYACANCPSHKDEDFHAHAASSDGNFECYVVLDGHGGSHAAVLVQEYMMKRAVEMYNVSKTFSESDIFTLFTESADKAASAKDLSGTTCTCVFMQRDLSTGNISLHMSWVGDSRGIICQSKKLIMETIDHNLKNPEEKARVLEATNNSVMVLTPQIGPNAETPSTPPYLDLDGSPPDPPGTNKRKEKDVELREGESEDVTTKGGGVYKSIMKAAQNKPRAGSDDSDLEDVTVKGGTNYRRPSRTHKANPQDPPPSTPKLGKAPSNQKPDPVDARRGSFIAQRITSSGEQRGPWCLFSGENGTSLAVTRR</sequence>
<dbReference type="OrthoDB" id="10264738at2759"/>
<dbReference type="Proteomes" id="UP001165122">
    <property type="component" value="Unassembled WGS sequence"/>
</dbReference>
<protein>
    <recommendedName>
        <fullName evidence="2">PPM-type phosphatase domain-containing protein</fullName>
    </recommendedName>
</protein>
<organism evidence="3 4">
    <name type="scientific">Triparma laevis f. longispina</name>
    <dbReference type="NCBI Taxonomy" id="1714387"/>
    <lineage>
        <taxon>Eukaryota</taxon>
        <taxon>Sar</taxon>
        <taxon>Stramenopiles</taxon>
        <taxon>Ochrophyta</taxon>
        <taxon>Bolidophyceae</taxon>
        <taxon>Parmales</taxon>
        <taxon>Triparmaceae</taxon>
        <taxon>Triparma</taxon>
    </lineage>
</organism>
<dbReference type="CDD" id="cd00143">
    <property type="entry name" value="PP2Cc"/>
    <property type="match status" value="1"/>
</dbReference>
<evidence type="ECO:0000313" key="4">
    <source>
        <dbReference type="Proteomes" id="UP001165122"/>
    </source>
</evidence>
<evidence type="ECO:0000313" key="3">
    <source>
        <dbReference type="EMBL" id="GMI18483.1"/>
    </source>
</evidence>
<comment type="caution">
    <text evidence="3">The sequence shown here is derived from an EMBL/GenBank/DDBJ whole genome shotgun (WGS) entry which is preliminary data.</text>
</comment>
<dbReference type="GO" id="GO:0004722">
    <property type="term" value="F:protein serine/threonine phosphatase activity"/>
    <property type="evidence" value="ECO:0007669"/>
    <property type="project" value="InterPro"/>
</dbReference>
<feature type="domain" description="PPM-type phosphatase" evidence="2">
    <location>
        <begin position="16"/>
        <end position="326"/>
    </location>
</feature>
<dbReference type="InterPro" id="IPR036457">
    <property type="entry name" value="PPM-type-like_dom_sf"/>
</dbReference>
<name>A0A9W7L087_9STRA</name>
<dbReference type="Pfam" id="PF00481">
    <property type="entry name" value="PP2C"/>
    <property type="match status" value="1"/>
</dbReference>
<reference evidence="4" key="1">
    <citation type="journal article" date="2023" name="Commun. Biol.">
        <title>Genome analysis of Parmales, the sister group of diatoms, reveals the evolutionary specialization of diatoms from phago-mixotrophs to photoautotrophs.</title>
        <authorList>
            <person name="Ban H."/>
            <person name="Sato S."/>
            <person name="Yoshikawa S."/>
            <person name="Yamada K."/>
            <person name="Nakamura Y."/>
            <person name="Ichinomiya M."/>
            <person name="Sato N."/>
            <person name="Blanc-Mathieu R."/>
            <person name="Endo H."/>
            <person name="Kuwata A."/>
            <person name="Ogata H."/>
        </authorList>
    </citation>
    <scope>NUCLEOTIDE SEQUENCE [LARGE SCALE GENOMIC DNA]</scope>
    <source>
        <strain evidence="4">NIES 3700</strain>
    </source>
</reference>
<dbReference type="InterPro" id="IPR001932">
    <property type="entry name" value="PPM-type_phosphatase-like_dom"/>
</dbReference>
<keyword evidence="4" id="KW-1185">Reference proteome</keyword>
<dbReference type="Gene3D" id="3.60.40.10">
    <property type="entry name" value="PPM-type phosphatase domain"/>
    <property type="match status" value="1"/>
</dbReference>
<proteinExistence type="predicted"/>
<dbReference type="PROSITE" id="PS51746">
    <property type="entry name" value="PPM_2"/>
    <property type="match status" value="1"/>
</dbReference>